<evidence type="ECO:0000256" key="4">
    <source>
        <dbReference type="ARBA" id="ARBA00023163"/>
    </source>
</evidence>
<feature type="compositionally biased region" description="Basic residues" evidence="6">
    <location>
        <begin position="178"/>
        <end position="196"/>
    </location>
</feature>
<dbReference type="InterPro" id="IPR052207">
    <property type="entry name" value="Max-like/E-box_TFs"/>
</dbReference>
<evidence type="ECO:0000256" key="6">
    <source>
        <dbReference type="SAM" id="MobiDB-lite"/>
    </source>
</evidence>
<feature type="domain" description="BHLH" evidence="7">
    <location>
        <begin position="234"/>
        <end position="285"/>
    </location>
</feature>
<evidence type="ECO:0000259" key="7">
    <source>
        <dbReference type="PROSITE" id="PS50888"/>
    </source>
</evidence>
<dbReference type="GO" id="GO:0000978">
    <property type="term" value="F:RNA polymerase II cis-regulatory region sequence-specific DNA binding"/>
    <property type="evidence" value="ECO:0007669"/>
    <property type="project" value="TreeGrafter"/>
</dbReference>
<feature type="region of interest" description="Disordered" evidence="6">
    <location>
        <begin position="124"/>
        <end position="232"/>
    </location>
</feature>
<dbReference type="PANTHER" id="PTHR15741">
    <property type="entry name" value="BASIC HELIX-LOOP-HELIX ZIP TRANSCRIPTION FACTOR"/>
    <property type="match status" value="1"/>
</dbReference>
<name>A0A3N4KBF1_9PEZI</name>
<evidence type="ECO:0000256" key="2">
    <source>
        <dbReference type="ARBA" id="ARBA00023015"/>
    </source>
</evidence>
<gene>
    <name evidence="8" type="ORF">P167DRAFT_386820</name>
</gene>
<dbReference type="GO" id="GO:0005634">
    <property type="term" value="C:nucleus"/>
    <property type="evidence" value="ECO:0007669"/>
    <property type="project" value="UniProtKB-SubCell"/>
</dbReference>
<evidence type="ECO:0000256" key="1">
    <source>
        <dbReference type="ARBA" id="ARBA00004123"/>
    </source>
</evidence>
<dbReference type="STRING" id="1392247.A0A3N4KBF1"/>
<reference evidence="8 9" key="1">
    <citation type="journal article" date="2018" name="Nat. Ecol. Evol.">
        <title>Pezizomycetes genomes reveal the molecular basis of ectomycorrhizal truffle lifestyle.</title>
        <authorList>
            <person name="Murat C."/>
            <person name="Payen T."/>
            <person name="Noel B."/>
            <person name="Kuo A."/>
            <person name="Morin E."/>
            <person name="Chen J."/>
            <person name="Kohler A."/>
            <person name="Krizsan K."/>
            <person name="Balestrini R."/>
            <person name="Da Silva C."/>
            <person name="Montanini B."/>
            <person name="Hainaut M."/>
            <person name="Levati E."/>
            <person name="Barry K.W."/>
            <person name="Belfiori B."/>
            <person name="Cichocki N."/>
            <person name="Clum A."/>
            <person name="Dockter R.B."/>
            <person name="Fauchery L."/>
            <person name="Guy J."/>
            <person name="Iotti M."/>
            <person name="Le Tacon F."/>
            <person name="Lindquist E.A."/>
            <person name="Lipzen A."/>
            <person name="Malagnac F."/>
            <person name="Mello A."/>
            <person name="Molinier V."/>
            <person name="Miyauchi S."/>
            <person name="Poulain J."/>
            <person name="Riccioni C."/>
            <person name="Rubini A."/>
            <person name="Sitrit Y."/>
            <person name="Splivallo R."/>
            <person name="Traeger S."/>
            <person name="Wang M."/>
            <person name="Zifcakova L."/>
            <person name="Wipf D."/>
            <person name="Zambonelli A."/>
            <person name="Paolocci F."/>
            <person name="Nowrousian M."/>
            <person name="Ottonello S."/>
            <person name="Baldrian P."/>
            <person name="Spatafora J.W."/>
            <person name="Henrissat B."/>
            <person name="Nagy L.G."/>
            <person name="Aury J.M."/>
            <person name="Wincker P."/>
            <person name="Grigoriev I.V."/>
            <person name="Bonfante P."/>
            <person name="Martin F.M."/>
        </authorList>
    </citation>
    <scope>NUCLEOTIDE SEQUENCE [LARGE SCALE GENOMIC DNA]</scope>
    <source>
        <strain evidence="8 9">CCBAS932</strain>
    </source>
</reference>
<proteinExistence type="predicted"/>
<feature type="compositionally biased region" description="Polar residues" evidence="6">
    <location>
        <begin position="168"/>
        <end position="177"/>
    </location>
</feature>
<evidence type="ECO:0000313" key="9">
    <source>
        <dbReference type="Proteomes" id="UP000277580"/>
    </source>
</evidence>
<dbReference type="EMBL" id="ML119174">
    <property type="protein sequence ID" value="RPB07830.1"/>
    <property type="molecule type" value="Genomic_DNA"/>
</dbReference>
<dbReference type="InterPro" id="IPR011598">
    <property type="entry name" value="bHLH_dom"/>
</dbReference>
<dbReference type="InParanoid" id="A0A3N4KBF1"/>
<dbReference type="PROSITE" id="PS50888">
    <property type="entry name" value="BHLH"/>
    <property type="match status" value="1"/>
</dbReference>
<dbReference type="OrthoDB" id="5778525at2759"/>
<keyword evidence="5" id="KW-0539">Nucleus</keyword>
<keyword evidence="2" id="KW-0805">Transcription regulation</keyword>
<keyword evidence="9" id="KW-1185">Reference proteome</keyword>
<evidence type="ECO:0000313" key="8">
    <source>
        <dbReference type="EMBL" id="RPB07830.1"/>
    </source>
</evidence>
<dbReference type="AlphaFoldDB" id="A0A3N4KBF1"/>
<dbReference type="GO" id="GO:0000981">
    <property type="term" value="F:DNA-binding transcription factor activity, RNA polymerase II-specific"/>
    <property type="evidence" value="ECO:0007669"/>
    <property type="project" value="TreeGrafter"/>
</dbReference>
<dbReference type="Proteomes" id="UP000277580">
    <property type="component" value="Unassembled WGS sequence"/>
</dbReference>
<evidence type="ECO:0000256" key="3">
    <source>
        <dbReference type="ARBA" id="ARBA00023125"/>
    </source>
</evidence>
<dbReference type="SMART" id="SM00353">
    <property type="entry name" value="HLH"/>
    <property type="match status" value="1"/>
</dbReference>
<protein>
    <recommendedName>
        <fullName evidence="7">BHLH domain-containing protein</fullName>
    </recommendedName>
</protein>
<keyword evidence="4" id="KW-0804">Transcription</keyword>
<dbReference type="Pfam" id="PF00010">
    <property type="entry name" value="HLH"/>
    <property type="match status" value="1"/>
</dbReference>
<accession>A0A3N4KBF1</accession>
<feature type="compositionally biased region" description="Polar residues" evidence="6">
    <location>
        <begin position="129"/>
        <end position="153"/>
    </location>
</feature>
<evidence type="ECO:0000256" key="5">
    <source>
        <dbReference type="ARBA" id="ARBA00023242"/>
    </source>
</evidence>
<dbReference type="InterPro" id="IPR036638">
    <property type="entry name" value="HLH_DNA-bd_sf"/>
</dbReference>
<dbReference type="SUPFAM" id="SSF47459">
    <property type="entry name" value="HLH, helix-loop-helix DNA-binding domain"/>
    <property type="match status" value="1"/>
</dbReference>
<dbReference type="PANTHER" id="PTHR15741:SF27">
    <property type="entry name" value="TRANSCRIPTION FACTOR AP-4"/>
    <property type="match status" value="1"/>
</dbReference>
<sequence>MSMITSKSSSNQALPPLSSLMRDCVHPRPGRMDGSEIEHEYHSFREGQPTVIEPSRLEAFQGRYPQHLLQQQQQQQQQQHSSHLLLPTHNAMGPAHLPHAESHYSNVPEMEGIRYAMQISPISPRTRCPSLSESILSSTGCTSPGSHSPTTPVSERGAPAYGDGRGNATGSSYQHVQRNSHRYQQTHHHHQQHRISKSYQSSSVRIHGSISPHSLPMRSSLPGNSEHKKSKHEIRRIKHLNSEKKRRETIKDGMEALFKLVPECTDKGTSKANILKMTKEFIVELHEGTTSLQMEIRRLGKENEDMRRYIKQQQEPRKYTCRL</sequence>
<dbReference type="GO" id="GO:0046983">
    <property type="term" value="F:protein dimerization activity"/>
    <property type="evidence" value="ECO:0007669"/>
    <property type="project" value="InterPro"/>
</dbReference>
<dbReference type="Gene3D" id="4.10.280.10">
    <property type="entry name" value="Helix-loop-helix DNA-binding domain"/>
    <property type="match status" value="1"/>
</dbReference>
<comment type="subcellular location">
    <subcellularLocation>
        <location evidence="1">Nucleus</location>
    </subcellularLocation>
</comment>
<organism evidence="8 9">
    <name type="scientific">Morchella conica CCBAS932</name>
    <dbReference type="NCBI Taxonomy" id="1392247"/>
    <lineage>
        <taxon>Eukaryota</taxon>
        <taxon>Fungi</taxon>
        <taxon>Dikarya</taxon>
        <taxon>Ascomycota</taxon>
        <taxon>Pezizomycotina</taxon>
        <taxon>Pezizomycetes</taxon>
        <taxon>Pezizales</taxon>
        <taxon>Morchellaceae</taxon>
        <taxon>Morchella</taxon>
    </lineage>
</organism>
<keyword evidence="3" id="KW-0238">DNA-binding</keyword>